<evidence type="ECO:0000313" key="1">
    <source>
        <dbReference type="EMBL" id="JAD15792.1"/>
    </source>
</evidence>
<proteinExistence type="predicted"/>
<reference evidence="1" key="1">
    <citation type="submission" date="2014-09" db="EMBL/GenBank/DDBJ databases">
        <authorList>
            <person name="Magalhaes I.L.F."/>
            <person name="Oliveira U."/>
            <person name="Santos F.R."/>
            <person name="Vidigal T.H.D.A."/>
            <person name="Brescovit A.D."/>
            <person name="Santos A.J."/>
        </authorList>
    </citation>
    <scope>NUCLEOTIDE SEQUENCE</scope>
    <source>
        <tissue evidence="1">Shoot tissue taken approximately 20 cm above the soil surface</tissue>
    </source>
</reference>
<reference evidence="1" key="2">
    <citation type="journal article" date="2015" name="Data Brief">
        <title>Shoot transcriptome of the giant reed, Arundo donax.</title>
        <authorList>
            <person name="Barrero R.A."/>
            <person name="Guerrero F.D."/>
            <person name="Moolhuijzen P."/>
            <person name="Goolsby J.A."/>
            <person name="Tidwell J."/>
            <person name="Bellgard S.E."/>
            <person name="Bellgard M.I."/>
        </authorList>
    </citation>
    <scope>NUCLEOTIDE SEQUENCE</scope>
    <source>
        <tissue evidence="1">Shoot tissue taken approximately 20 cm above the soil surface</tissue>
    </source>
</reference>
<accession>A0A0A8XVR0</accession>
<organism evidence="1">
    <name type="scientific">Arundo donax</name>
    <name type="common">Giant reed</name>
    <name type="synonym">Donax arundinaceus</name>
    <dbReference type="NCBI Taxonomy" id="35708"/>
    <lineage>
        <taxon>Eukaryota</taxon>
        <taxon>Viridiplantae</taxon>
        <taxon>Streptophyta</taxon>
        <taxon>Embryophyta</taxon>
        <taxon>Tracheophyta</taxon>
        <taxon>Spermatophyta</taxon>
        <taxon>Magnoliopsida</taxon>
        <taxon>Liliopsida</taxon>
        <taxon>Poales</taxon>
        <taxon>Poaceae</taxon>
        <taxon>PACMAD clade</taxon>
        <taxon>Arundinoideae</taxon>
        <taxon>Arundineae</taxon>
        <taxon>Arundo</taxon>
    </lineage>
</organism>
<dbReference type="EMBL" id="GBRH01282103">
    <property type="protein sequence ID" value="JAD15792.1"/>
    <property type="molecule type" value="Transcribed_RNA"/>
</dbReference>
<name>A0A0A8XVR0_ARUDO</name>
<dbReference type="AlphaFoldDB" id="A0A0A8XVR0"/>
<protein>
    <submittedName>
        <fullName evidence="1">Uncharacterized protein</fullName>
    </submittedName>
</protein>
<sequence>MTGGVNNLALSVETRTLLYMCLLPRHEHGHYGPWEV</sequence>